<dbReference type="EMBL" id="OZ034822">
    <property type="protein sequence ID" value="CAL1411918.1"/>
    <property type="molecule type" value="Genomic_DNA"/>
</dbReference>
<sequence length="113" mass="12664">MAKPAGATLIQTLRRYVKKPWEITGPCADREYRHAIPKSTEYRLECPATTKLKAIVPTSDPEAVFDIKRTVLKKANVVKMMKEQAFKVVDLPLVYLAGAVEEDINTRGGGYQK</sequence>
<protein>
    <submittedName>
        <fullName evidence="1">Uncharacterized protein</fullName>
    </submittedName>
</protein>
<name>A0AAV2GMF2_9ROSI</name>
<proteinExistence type="predicted"/>
<dbReference type="Proteomes" id="UP001497516">
    <property type="component" value="Chromosome 9"/>
</dbReference>
<dbReference type="PANTHER" id="PTHR36391:SF1">
    <property type="entry name" value="FURRY"/>
    <property type="match status" value="1"/>
</dbReference>
<evidence type="ECO:0000313" key="1">
    <source>
        <dbReference type="EMBL" id="CAL1411918.1"/>
    </source>
</evidence>
<evidence type="ECO:0000313" key="2">
    <source>
        <dbReference type="Proteomes" id="UP001497516"/>
    </source>
</evidence>
<reference evidence="1 2" key="1">
    <citation type="submission" date="2024-04" db="EMBL/GenBank/DDBJ databases">
        <authorList>
            <person name="Fracassetti M."/>
        </authorList>
    </citation>
    <scope>NUCLEOTIDE SEQUENCE [LARGE SCALE GENOMIC DNA]</scope>
</reference>
<dbReference type="PANTHER" id="PTHR36391">
    <property type="entry name" value="FURRY"/>
    <property type="match status" value="1"/>
</dbReference>
<gene>
    <name evidence="1" type="ORF">LTRI10_LOCUS51248</name>
</gene>
<dbReference type="AlphaFoldDB" id="A0AAV2GMF2"/>
<organism evidence="1 2">
    <name type="scientific">Linum trigynum</name>
    <dbReference type="NCBI Taxonomy" id="586398"/>
    <lineage>
        <taxon>Eukaryota</taxon>
        <taxon>Viridiplantae</taxon>
        <taxon>Streptophyta</taxon>
        <taxon>Embryophyta</taxon>
        <taxon>Tracheophyta</taxon>
        <taxon>Spermatophyta</taxon>
        <taxon>Magnoliopsida</taxon>
        <taxon>eudicotyledons</taxon>
        <taxon>Gunneridae</taxon>
        <taxon>Pentapetalae</taxon>
        <taxon>rosids</taxon>
        <taxon>fabids</taxon>
        <taxon>Malpighiales</taxon>
        <taxon>Linaceae</taxon>
        <taxon>Linum</taxon>
    </lineage>
</organism>
<keyword evidence="2" id="KW-1185">Reference proteome</keyword>
<accession>A0AAV2GMF2</accession>